<dbReference type="InterPro" id="IPR036388">
    <property type="entry name" value="WH-like_DNA-bd_sf"/>
</dbReference>
<evidence type="ECO:0000313" key="6">
    <source>
        <dbReference type="EMBL" id="MBA2949390.1"/>
    </source>
</evidence>
<dbReference type="CDD" id="cd07377">
    <property type="entry name" value="WHTH_GntR"/>
    <property type="match status" value="1"/>
</dbReference>
<dbReference type="Proteomes" id="UP000545761">
    <property type="component" value="Unassembled WGS sequence"/>
</dbReference>
<keyword evidence="1" id="KW-0805">Transcription regulation</keyword>
<dbReference type="Gene3D" id="1.10.10.10">
    <property type="entry name" value="Winged helix-like DNA-binding domain superfamily/Winged helix DNA-binding domain"/>
    <property type="match status" value="1"/>
</dbReference>
<dbReference type="EMBL" id="JACEHE010000018">
    <property type="protein sequence ID" value="MBA2949390.1"/>
    <property type="molecule type" value="Genomic_DNA"/>
</dbReference>
<accession>A0A7W0DQI5</accession>
<dbReference type="PANTHER" id="PTHR43537:SF24">
    <property type="entry name" value="GLUCONATE OPERON TRANSCRIPTIONAL REPRESSOR"/>
    <property type="match status" value="1"/>
</dbReference>
<dbReference type="Pfam" id="PF07729">
    <property type="entry name" value="FCD"/>
    <property type="match status" value="1"/>
</dbReference>
<evidence type="ECO:0000256" key="4">
    <source>
        <dbReference type="SAM" id="MobiDB-lite"/>
    </source>
</evidence>
<evidence type="ECO:0000313" key="7">
    <source>
        <dbReference type="Proteomes" id="UP000545761"/>
    </source>
</evidence>
<evidence type="ECO:0000259" key="5">
    <source>
        <dbReference type="PROSITE" id="PS50949"/>
    </source>
</evidence>
<dbReference type="SUPFAM" id="SSF46785">
    <property type="entry name" value="Winged helix' DNA-binding domain"/>
    <property type="match status" value="1"/>
</dbReference>
<dbReference type="SMART" id="SM00345">
    <property type="entry name" value="HTH_GNTR"/>
    <property type="match status" value="1"/>
</dbReference>
<dbReference type="SUPFAM" id="SSF48008">
    <property type="entry name" value="GntR ligand-binding domain-like"/>
    <property type="match status" value="1"/>
</dbReference>
<dbReference type="AlphaFoldDB" id="A0A7W0DQI5"/>
<dbReference type="InterPro" id="IPR008920">
    <property type="entry name" value="TF_FadR/GntR_C"/>
</dbReference>
<feature type="region of interest" description="Disordered" evidence="4">
    <location>
        <begin position="262"/>
        <end position="291"/>
    </location>
</feature>
<dbReference type="GO" id="GO:0003677">
    <property type="term" value="F:DNA binding"/>
    <property type="evidence" value="ECO:0007669"/>
    <property type="project" value="UniProtKB-KW"/>
</dbReference>
<dbReference type="Gene3D" id="1.20.120.530">
    <property type="entry name" value="GntR ligand-binding domain-like"/>
    <property type="match status" value="1"/>
</dbReference>
<evidence type="ECO:0000256" key="2">
    <source>
        <dbReference type="ARBA" id="ARBA00023125"/>
    </source>
</evidence>
<dbReference type="PRINTS" id="PR00035">
    <property type="entry name" value="HTHGNTR"/>
</dbReference>
<reference evidence="6 7" key="1">
    <citation type="submission" date="2020-07" db="EMBL/GenBank/DDBJ databases">
        <title>Streptomyces isolated from Indian soil.</title>
        <authorList>
            <person name="Mandal S."/>
            <person name="Maiti P.K."/>
        </authorList>
    </citation>
    <scope>NUCLEOTIDE SEQUENCE [LARGE SCALE GENOMIC DNA]</scope>
    <source>
        <strain evidence="6 7">PSKA28</strain>
    </source>
</reference>
<name>A0A7W0DQI5_9ACTN</name>
<dbReference type="InterPro" id="IPR011711">
    <property type="entry name" value="GntR_C"/>
</dbReference>
<dbReference type="GO" id="GO:0003700">
    <property type="term" value="F:DNA-binding transcription factor activity"/>
    <property type="evidence" value="ECO:0007669"/>
    <property type="project" value="InterPro"/>
</dbReference>
<proteinExistence type="predicted"/>
<organism evidence="6 7">
    <name type="scientific">Streptomyces himalayensis subsp. himalayensis</name>
    <dbReference type="NCBI Taxonomy" id="2756131"/>
    <lineage>
        <taxon>Bacteria</taxon>
        <taxon>Bacillati</taxon>
        <taxon>Actinomycetota</taxon>
        <taxon>Actinomycetes</taxon>
        <taxon>Kitasatosporales</taxon>
        <taxon>Streptomycetaceae</taxon>
        <taxon>Streptomyces</taxon>
        <taxon>Streptomyces himalayensis</taxon>
    </lineage>
</organism>
<evidence type="ECO:0000256" key="1">
    <source>
        <dbReference type="ARBA" id="ARBA00023015"/>
    </source>
</evidence>
<evidence type="ECO:0000256" key="3">
    <source>
        <dbReference type="ARBA" id="ARBA00023163"/>
    </source>
</evidence>
<dbReference type="PANTHER" id="PTHR43537">
    <property type="entry name" value="TRANSCRIPTIONAL REGULATOR, GNTR FAMILY"/>
    <property type="match status" value="1"/>
</dbReference>
<comment type="caution">
    <text evidence="6">The sequence shown here is derived from an EMBL/GenBank/DDBJ whole genome shotgun (WGS) entry which is preliminary data.</text>
</comment>
<gene>
    <name evidence="6" type="ORF">H1D24_27075</name>
</gene>
<dbReference type="InterPro" id="IPR036390">
    <property type="entry name" value="WH_DNA-bd_sf"/>
</dbReference>
<keyword evidence="2" id="KW-0238">DNA-binding</keyword>
<dbReference type="InterPro" id="IPR000524">
    <property type="entry name" value="Tscrpt_reg_HTH_GntR"/>
</dbReference>
<keyword evidence="3" id="KW-0804">Transcription</keyword>
<feature type="domain" description="HTH gntR-type" evidence="5">
    <location>
        <begin position="37"/>
        <end position="107"/>
    </location>
</feature>
<dbReference type="SMART" id="SM00895">
    <property type="entry name" value="FCD"/>
    <property type="match status" value="1"/>
</dbReference>
<protein>
    <submittedName>
        <fullName evidence="6">FadR family transcriptional regulator</fullName>
    </submittedName>
</protein>
<sequence length="291" mass="31616">MGQHTSSTGWLCVNPVRRDEKGAGGARRAVFTPVDTRARVDAVVRRLGDAIELGLLSDGEQLPGESELAAQLGVSTVTLREALMALRQRGLVTTRRGRGGGSFVTLPEGPAEDRLFARLTDWSTEELRDLGDHWAAVSGAAAWLAAQRTDIGDLRQLIRSVDELAQADDPTARSRVYGRFHVELAAAAQSPRLTREEVALQTEVGALLCLVLTDTSYLKEVTDRHRAVISAVQDEAEDRARSLAERCVQASMTRLIELRLGATSAAHGPGPEEGTHGRQEYRSRRRSGHPA</sequence>
<feature type="compositionally biased region" description="Basic and acidic residues" evidence="4">
    <location>
        <begin position="273"/>
        <end position="282"/>
    </location>
</feature>
<dbReference type="PROSITE" id="PS50949">
    <property type="entry name" value="HTH_GNTR"/>
    <property type="match status" value="1"/>
</dbReference>
<dbReference type="Pfam" id="PF00392">
    <property type="entry name" value="GntR"/>
    <property type="match status" value="1"/>
</dbReference>